<sequence>MSAGIDRRTGRPLEDWSHVLQSLSVIFTTGFGARVMRRVFGSAVAGILGQNLTPDTTAKFYTAIILAIELWEPRFRVRQVAYPASSNSADRLRQGKFGLRLFGDYRPNALSGDDTVAGTKDFVL</sequence>
<evidence type="ECO:0000313" key="2">
    <source>
        <dbReference type="EMBL" id="SNB81263.1"/>
    </source>
</evidence>
<dbReference type="OrthoDB" id="9802846at2"/>
<name>A0A212S7U4_RHOAC</name>
<evidence type="ECO:0000259" key="1">
    <source>
        <dbReference type="Pfam" id="PF04965"/>
    </source>
</evidence>
<reference evidence="3" key="1">
    <citation type="submission" date="2017-06" db="EMBL/GenBank/DDBJ databases">
        <authorList>
            <person name="Varghese N."/>
            <person name="Submissions S."/>
        </authorList>
    </citation>
    <scope>NUCLEOTIDE SEQUENCE [LARGE SCALE GENOMIC DNA]</scope>
    <source>
        <strain evidence="3">DSM 137</strain>
    </source>
</reference>
<dbReference type="Pfam" id="PF04965">
    <property type="entry name" value="GPW_gp25"/>
    <property type="match status" value="1"/>
</dbReference>
<dbReference type="AlphaFoldDB" id="A0A212S7U4"/>
<protein>
    <recommendedName>
        <fullName evidence="1">IraD/Gp25-like domain-containing protein</fullName>
    </recommendedName>
</protein>
<evidence type="ECO:0000313" key="3">
    <source>
        <dbReference type="Proteomes" id="UP000198418"/>
    </source>
</evidence>
<dbReference type="Proteomes" id="UP000198418">
    <property type="component" value="Unassembled WGS sequence"/>
</dbReference>
<keyword evidence="3" id="KW-1185">Reference proteome</keyword>
<organism evidence="2 3">
    <name type="scientific">Rhodoblastus acidophilus</name>
    <name type="common">Rhodopseudomonas acidophila</name>
    <dbReference type="NCBI Taxonomy" id="1074"/>
    <lineage>
        <taxon>Bacteria</taxon>
        <taxon>Pseudomonadati</taxon>
        <taxon>Pseudomonadota</taxon>
        <taxon>Alphaproteobacteria</taxon>
        <taxon>Hyphomicrobiales</taxon>
        <taxon>Rhodoblastaceae</taxon>
        <taxon>Rhodoblastus</taxon>
    </lineage>
</organism>
<dbReference type="EMBL" id="FYDG01000015">
    <property type="protein sequence ID" value="SNB81263.1"/>
    <property type="molecule type" value="Genomic_DNA"/>
</dbReference>
<proteinExistence type="predicted"/>
<dbReference type="Gene3D" id="3.10.450.40">
    <property type="match status" value="1"/>
</dbReference>
<accession>A0A212S7U4</accession>
<dbReference type="SUPFAM" id="SSF160719">
    <property type="entry name" value="gpW/gp25-like"/>
    <property type="match status" value="1"/>
</dbReference>
<gene>
    <name evidence="2" type="ORF">SAMN06265338_1153</name>
</gene>
<dbReference type="InterPro" id="IPR007048">
    <property type="entry name" value="IraD/Gp25-like"/>
</dbReference>
<dbReference type="RefSeq" id="WP_088522130.1">
    <property type="nucleotide sequence ID" value="NZ_FYDG01000015.1"/>
</dbReference>
<feature type="domain" description="IraD/Gp25-like" evidence="1">
    <location>
        <begin position="18"/>
        <end position="88"/>
    </location>
</feature>